<dbReference type="SUPFAM" id="SSF54897">
    <property type="entry name" value="Protease propeptides/inhibitors"/>
    <property type="match status" value="1"/>
</dbReference>
<dbReference type="InterPro" id="IPR036852">
    <property type="entry name" value="Peptidase_S8/S53_dom_sf"/>
</dbReference>
<evidence type="ECO:0000256" key="6">
    <source>
        <dbReference type="SAM" id="SignalP"/>
    </source>
</evidence>
<dbReference type="GO" id="GO:0005615">
    <property type="term" value="C:extracellular space"/>
    <property type="evidence" value="ECO:0007669"/>
    <property type="project" value="TreeGrafter"/>
</dbReference>
<dbReference type="PROSITE" id="PS00136">
    <property type="entry name" value="SUBTILASE_ASP"/>
    <property type="match status" value="1"/>
</dbReference>
<dbReference type="InParanoid" id="A0A165BZB1"/>
<dbReference type="PANTHER" id="PTHR43806:SF58">
    <property type="entry name" value="ALKALINE PROTEASE 1-RELATED"/>
    <property type="match status" value="1"/>
</dbReference>
<feature type="signal peptide" evidence="6">
    <location>
        <begin position="1"/>
        <end position="20"/>
    </location>
</feature>
<comment type="similarity">
    <text evidence="1 5">Belongs to the peptidase S8 family.</text>
</comment>
<dbReference type="PRINTS" id="PR00723">
    <property type="entry name" value="SUBTILISIN"/>
</dbReference>
<dbReference type="PANTHER" id="PTHR43806">
    <property type="entry name" value="PEPTIDASE S8"/>
    <property type="match status" value="1"/>
</dbReference>
<dbReference type="SUPFAM" id="SSF52743">
    <property type="entry name" value="Subtilisin-like"/>
    <property type="match status" value="1"/>
</dbReference>
<dbReference type="InterPro" id="IPR050131">
    <property type="entry name" value="Peptidase_S8_subtilisin-like"/>
</dbReference>
<dbReference type="GO" id="GO:0006508">
    <property type="term" value="P:proteolysis"/>
    <property type="evidence" value="ECO:0007669"/>
    <property type="project" value="UniProtKB-KW"/>
</dbReference>
<proteinExistence type="inferred from homology"/>
<sequence length="395" mass="39564">MRSVLSAVVVAVSLASASLGAMLQVESFAGLTKPNSFIVTLRPGVSKALHLEENPSIAAAVTHADWDASLLNGFAGTFNQTELDSLRVNSDVLSITENGIMHAMAAGAVTAQTNAPWGLQRISQQAAVTGSSTALNFTYHFDSTAGTGVDIYVVDTGINTAHTDFGGRATFVAVAQGLPGVDDNGHGTHIAATAIGTRFGVAKLANAIGIKVLASDGTGTVADIIAGLNFVGQQARSSGRPSIASVALGGPTSSPLDDAVSSLISAGIHVIVPAGNDNTNAANNSPARVTAAITVGSMNIGNSRSSFSNTGAVVDIFAPGENVVSAFRGSSTATSTQSGTSMATAHVVGLVAYFIGLNGNVPPATMATNIRNLGLTGLLGGVPGGTSNDLAYNGM</sequence>
<dbReference type="PROSITE" id="PS51892">
    <property type="entry name" value="SUBTILASE"/>
    <property type="match status" value="1"/>
</dbReference>
<gene>
    <name evidence="8" type="ORF">EXIGLDRAFT_779627</name>
</gene>
<dbReference type="Pfam" id="PF00082">
    <property type="entry name" value="Peptidase_S8"/>
    <property type="match status" value="1"/>
</dbReference>
<reference evidence="8 9" key="1">
    <citation type="journal article" date="2016" name="Mol. Biol. Evol.">
        <title>Comparative Genomics of Early-Diverging Mushroom-Forming Fungi Provides Insights into the Origins of Lignocellulose Decay Capabilities.</title>
        <authorList>
            <person name="Nagy L.G."/>
            <person name="Riley R."/>
            <person name="Tritt A."/>
            <person name="Adam C."/>
            <person name="Daum C."/>
            <person name="Floudas D."/>
            <person name="Sun H."/>
            <person name="Yadav J.S."/>
            <person name="Pangilinan J."/>
            <person name="Larsson K.H."/>
            <person name="Matsuura K."/>
            <person name="Barry K."/>
            <person name="Labutti K."/>
            <person name="Kuo R."/>
            <person name="Ohm R.A."/>
            <person name="Bhattacharya S.S."/>
            <person name="Shirouzu T."/>
            <person name="Yoshinaga Y."/>
            <person name="Martin F.M."/>
            <person name="Grigoriev I.V."/>
            <person name="Hibbett D.S."/>
        </authorList>
    </citation>
    <scope>NUCLEOTIDE SEQUENCE [LARGE SCALE GENOMIC DNA]</scope>
    <source>
        <strain evidence="8 9">HHB12029</strain>
    </source>
</reference>
<dbReference type="AlphaFoldDB" id="A0A165BZB1"/>
<dbReference type="InterPro" id="IPR023827">
    <property type="entry name" value="Peptidase_S8_Asp-AS"/>
</dbReference>
<keyword evidence="3 5" id="KW-0378">Hydrolase</keyword>
<evidence type="ECO:0000256" key="3">
    <source>
        <dbReference type="ARBA" id="ARBA00022801"/>
    </source>
</evidence>
<feature type="active site" description="Charge relay system" evidence="5">
    <location>
        <position position="186"/>
    </location>
</feature>
<dbReference type="Gene3D" id="3.30.70.80">
    <property type="entry name" value="Peptidase S8 propeptide/proteinase inhibitor I9"/>
    <property type="match status" value="1"/>
</dbReference>
<dbReference type="EMBL" id="KV426386">
    <property type="protein sequence ID" value="KZV81525.1"/>
    <property type="molecule type" value="Genomic_DNA"/>
</dbReference>
<dbReference type="Proteomes" id="UP000077266">
    <property type="component" value="Unassembled WGS sequence"/>
</dbReference>
<accession>A0A165BZB1</accession>
<dbReference type="GO" id="GO:0004252">
    <property type="term" value="F:serine-type endopeptidase activity"/>
    <property type="evidence" value="ECO:0007669"/>
    <property type="project" value="UniProtKB-UniRule"/>
</dbReference>
<evidence type="ECO:0000256" key="5">
    <source>
        <dbReference type="PROSITE-ProRule" id="PRU01240"/>
    </source>
</evidence>
<feature type="chain" id="PRO_5007855839" evidence="6">
    <location>
        <begin position="21"/>
        <end position="395"/>
    </location>
</feature>
<keyword evidence="6" id="KW-0732">Signal</keyword>
<dbReference type="STRING" id="1314781.A0A165BZB1"/>
<dbReference type="InterPro" id="IPR015500">
    <property type="entry name" value="Peptidase_S8_subtilisin-rel"/>
</dbReference>
<feature type="active site" description="Charge relay system" evidence="5">
    <location>
        <position position="341"/>
    </location>
</feature>
<dbReference type="InterPro" id="IPR037045">
    <property type="entry name" value="S8pro/Inhibitor_I9_sf"/>
</dbReference>
<keyword evidence="2 5" id="KW-0645">Protease</keyword>
<name>A0A165BZB1_EXIGL</name>
<dbReference type="InterPro" id="IPR034193">
    <property type="entry name" value="PCSK9_ProteinaseK-like"/>
</dbReference>
<dbReference type="OrthoDB" id="19448at2759"/>
<dbReference type="InterPro" id="IPR000209">
    <property type="entry name" value="Peptidase_S8/S53_dom"/>
</dbReference>
<evidence type="ECO:0000256" key="4">
    <source>
        <dbReference type="ARBA" id="ARBA00022825"/>
    </source>
</evidence>
<dbReference type="CDD" id="cd04077">
    <property type="entry name" value="Peptidases_S8_PCSK9_ProteinaseK_like"/>
    <property type="match status" value="1"/>
</dbReference>
<organism evidence="8 9">
    <name type="scientific">Exidia glandulosa HHB12029</name>
    <dbReference type="NCBI Taxonomy" id="1314781"/>
    <lineage>
        <taxon>Eukaryota</taxon>
        <taxon>Fungi</taxon>
        <taxon>Dikarya</taxon>
        <taxon>Basidiomycota</taxon>
        <taxon>Agaricomycotina</taxon>
        <taxon>Agaricomycetes</taxon>
        <taxon>Auriculariales</taxon>
        <taxon>Exidiaceae</taxon>
        <taxon>Exidia</taxon>
    </lineage>
</organism>
<feature type="active site" description="Charge relay system" evidence="5">
    <location>
        <position position="155"/>
    </location>
</feature>
<keyword evidence="4 5" id="KW-0720">Serine protease</keyword>
<dbReference type="FunFam" id="3.40.50.200:FF:000014">
    <property type="entry name" value="Proteinase K"/>
    <property type="match status" value="1"/>
</dbReference>
<protein>
    <submittedName>
        <fullName evidence="8">Peptidase 1</fullName>
    </submittedName>
</protein>
<dbReference type="Gene3D" id="3.40.50.200">
    <property type="entry name" value="Peptidase S8/S53 domain"/>
    <property type="match status" value="1"/>
</dbReference>
<feature type="domain" description="Peptidase S8/S53" evidence="7">
    <location>
        <begin position="146"/>
        <end position="370"/>
    </location>
</feature>
<evidence type="ECO:0000313" key="9">
    <source>
        <dbReference type="Proteomes" id="UP000077266"/>
    </source>
</evidence>
<evidence type="ECO:0000256" key="2">
    <source>
        <dbReference type="ARBA" id="ARBA00022670"/>
    </source>
</evidence>
<evidence type="ECO:0000313" key="8">
    <source>
        <dbReference type="EMBL" id="KZV81525.1"/>
    </source>
</evidence>
<evidence type="ECO:0000256" key="1">
    <source>
        <dbReference type="ARBA" id="ARBA00011073"/>
    </source>
</evidence>
<evidence type="ECO:0000259" key="7">
    <source>
        <dbReference type="Pfam" id="PF00082"/>
    </source>
</evidence>
<keyword evidence="9" id="KW-1185">Reference proteome</keyword>